<evidence type="ECO:0008006" key="4">
    <source>
        <dbReference type="Google" id="ProtNLM"/>
    </source>
</evidence>
<gene>
    <name evidence="2" type="ORF">SAMN05192564_11547</name>
</gene>
<dbReference type="EMBL" id="FNRQ01000015">
    <property type="protein sequence ID" value="SEB24811.1"/>
    <property type="molecule type" value="Genomic_DNA"/>
</dbReference>
<keyword evidence="1" id="KW-1133">Transmembrane helix</keyword>
<keyword evidence="3" id="KW-1185">Reference proteome</keyword>
<keyword evidence="1" id="KW-0812">Transmembrane</keyword>
<evidence type="ECO:0000313" key="3">
    <source>
        <dbReference type="Proteomes" id="UP000198638"/>
    </source>
</evidence>
<name>A0A1H4HT13_9BURK</name>
<sequence length="54" mass="5801">MNKDIVASAALAAPGYVATGSWFAGFDLPHFVMVLTAISLVLSIAHTIVKWNRK</sequence>
<dbReference type="RefSeq" id="WP_176954256.1">
    <property type="nucleotide sequence ID" value="NZ_FNRQ01000015.1"/>
</dbReference>
<feature type="transmembrane region" description="Helical" evidence="1">
    <location>
        <begin position="30"/>
        <end position="49"/>
    </location>
</feature>
<proteinExistence type="predicted"/>
<keyword evidence="1" id="KW-0472">Membrane</keyword>
<accession>A0A1H4HT13</accession>
<reference evidence="3" key="1">
    <citation type="submission" date="2016-10" db="EMBL/GenBank/DDBJ databases">
        <authorList>
            <person name="Varghese N."/>
            <person name="Submissions S."/>
        </authorList>
    </citation>
    <scope>NUCLEOTIDE SEQUENCE [LARGE SCALE GENOMIC DNA]</scope>
    <source>
        <strain evidence="3">LMG 24000</strain>
    </source>
</reference>
<dbReference type="Proteomes" id="UP000198638">
    <property type="component" value="Unassembled WGS sequence"/>
</dbReference>
<dbReference type="AlphaFoldDB" id="A0A1H4HT13"/>
<protein>
    <recommendedName>
        <fullName evidence="4">Holin</fullName>
    </recommendedName>
</protein>
<evidence type="ECO:0000256" key="1">
    <source>
        <dbReference type="SAM" id="Phobius"/>
    </source>
</evidence>
<evidence type="ECO:0000313" key="2">
    <source>
        <dbReference type="EMBL" id="SEB24811.1"/>
    </source>
</evidence>
<organism evidence="2 3">
    <name type="scientific">Paraburkholderia sartisoli</name>
    <dbReference type="NCBI Taxonomy" id="83784"/>
    <lineage>
        <taxon>Bacteria</taxon>
        <taxon>Pseudomonadati</taxon>
        <taxon>Pseudomonadota</taxon>
        <taxon>Betaproteobacteria</taxon>
        <taxon>Burkholderiales</taxon>
        <taxon>Burkholderiaceae</taxon>
        <taxon>Paraburkholderia</taxon>
    </lineage>
</organism>
<dbReference type="STRING" id="83784.SAMN05192564_11547"/>